<dbReference type="Ensembl" id="ENSONIT00000069160.1">
    <property type="protein sequence ID" value="ENSONIP00000069923.1"/>
    <property type="gene ID" value="ENSONIG00000027117.1"/>
</dbReference>
<accession>A0A669EAY1</accession>
<dbReference type="AlphaFoldDB" id="A0A669EAY1"/>
<organism evidence="1 2">
    <name type="scientific">Oreochromis niloticus</name>
    <name type="common">Nile tilapia</name>
    <name type="synonym">Tilapia nilotica</name>
    <dbReference type="NCBI Taxonomy" id="8128"/>
    <lineage>
        <taxon>Eukaryota</taxon>
        <taxon>Metazoa</taxon>
        <taxon>Chordata</taxon>
        <taxon>Craniata</taxon>
        <taxon>Vertebrata</taxon>
        <taxon>Euteleostomi</taxon>
        <taxon>Actinopterygii</taxon>
        <taxon>Neopterygii</taxon>
        <taxon>Teleostei</taxon>
        <taxon>Neoteleostei</taxon>
        <taxon>Acanthomorphata</taxon>
        <taxon>Ovalentaria</taxon>
        <taxon>Cichlomorphae</taxon>
        <taxon>Cichliformes</taxon>
        <taxon>Cichlidae</taxon>
        <taxon>African cichlids</taxon>
        <taxon>Pseudocrenilabrinae</taxon>
        <taxon>Oreochromini</taxon>
        <taxon>Oreochromis</taxon>
    </lineage>
</organism>
<dbReference type="Proteomes" id="UP000005207">
    <property type="component" value="Linkage group LG4"/>
</dbReference>
<reference evidence="2" key="1">
    <citation type="submission" date="2012-01" db="EMBL/GenBank/DDBJ databases">
        <title>The Genome Sequence of Oreochromis niloticus (Nile Tilapia).</title>
        <authorList>
            <consortium name="Broad Institute Genome Assembly Team"/>
            <consortium name="Broad Institute Sequencing Platform"/>
            <person name="Di Palma F."/>
            <person name="Johnson J."/>
            <person name="Lander E.S."/>
            <person name="Lindblad-Toh K."/>
        </authorList>
    </citation>
    <scope>NUCLEOTIDE SEQUENCE [LARGE SCALE GENOMIC DNA]</scope>
</reference>
<evidence type="ECO:0000313" key="2">
    <source>
        <dbReference type="Proteomes" id="UP000005207"/>
    </source>
</evidence>
<sequence length="76" mass="8449">MGHAEPLLATSVLVFFKPLGKFKRHIKEIVSLGLLTVIGLLRSATHEILWSPLIHNTFPHVITSVKKTEQDHTSAP</sequence>
<reference evidence="1" key="2">
    <citation type="submission" date="2025-08" db="UniProtKB">
        <authorList>
            <consortium name="Ensembl"/>
        </authorList>
    </citation>
    <scope>IDENTIFICATION</scope>
</reference>
<name>A0A669EAY1_ORENI</name>
<reference evidence="1" key="3">
    <citation type="submission" date="2025-09" db="UniProtKB">
        <authorList>
            <consortium name="Ensembl"/>
        </authorList>
    </citation>
    <scope>IDENTIFICATION</scope>
</reference>
<evidence type="ECO:0000313" key="1">
    <source>
        <dbReference type="Ensembl" id="ENSONIP00000069923.1"/>
    </source>
</evidence>
<proteinExistence type="predicted"/>
<keyword evidence="2" id="KW-1185">Reference proteome</keyword>
<dbReference type="InParanoid" id="A0A669EAY1"/>
<dbReference type="OMA" id="LIHNTFP"/>
<protein>
    <submittedName>
        <fullName evidence="1">Uncharacterized protein</fullName>
    </submittedName>
</protein>